<keyword evidence="2" id="KW-1185">Reference proteome</keyword>
<dbReference type="AlphaFoldDB" id="A0A0C2JH02"/>
<organism evidence="1 2">
    <name type="scientific">Thelohanellus kitauei</name>
    <name type="common">Myxosporean</name>
    <dbReference type="NCBI Taxonomy" id="669202"/>
    <lineage>
        <taxon>Eukaryota</taxon>
        <taxon>Metazoa</taxon>
        <taxon>Cnidaria</taxon>
        <taxon>Myxozoa</taxon>
        <taxon>Myxosporea</taxon>
        <taxon>Bivalvulida</taxon>
        <taxon>Platysporina</taxon>
        <taxon>Myxobolidae</taxon>
        <taxon>Thelohanellus</taxon>
    </lineage>
</organism>
<protein>
    <recommendedName>
        <fullName evidence="3">Tc1-like transposase DDE domain-containing protein</fullName>
    </recommendedName>
</protein>
<name>A0A0C2JH02_THEKT</name>
<gene>
    <name evidence="1" type="ORF">RF11_10743</name>
</gene>
<dbReference type="OrthoDB" id="4843387at2759"/>
<dbReference type="EMBL" id="JWZT01002797">
    <property type="protein sequence ID" value="KII68553.1"/>
    <property type="molecule type" value="Genomic_DNA"/>
</dbReference>
<sequence>MQVSRCKEDCYKVGERRLENGMPNFKNSQYSIPDRKTYTNLVREIENKIYELVADICTKTQELIYKLELNKNNYCWKITIQIPEKRNDPEVKAERKYYFCDPVQFAHIYITRMVKDMHNPKSNRSTLTPSNCQHATYVNRYSIVMYDAVVGCGVNVETFSGYLRRLVEFHHTSVKNFDDYPVDVKFLPRYSPFLAPCEEVFSMFNNRLTRDGIPRGTSDFFPRMIDACQ</sequence>
<dbReference type="Proteomes" id="UP000031668">
    <property type="component" value="Unassembled WGS sequence"/>
</dbReference>
<reference evidence="1 2" key="1">
    <citation type="journal article" date="2014" name="Genome Biol. Evol.">
        <title>The genome of the myxosporean Thelohanellus kitauei shows adaptations to nutrient acquisition within its fish host.</title>
        <authorList>
            <person name="Yang Y."/>
            <person name="Xiong J."/>
            <person name="Zhou Z."/>
            <person name="Huo F."/>
            <person name="Miao W."/>
            <person name="Ran C."/>
            <person name="Liu Y."/>
            <person name="Zhang J."/>
            <person name="Feng J."/>
            <person name="Wang M."/>
            <person name="Wang M."/>
            <person name="Wang L."/>
            <person name="Yao B."/>
        </authorList>
    </citation>
    <scope>NUCLEOTIDE SEQUENCE [LARGE SCALE GENOMIC DNA]</scope>
    <source>
        <strain evidence="1">Wuqing</strain>
    </source>
</reference>
<proteinExistence type="predicted"/>
<evidence type="ECO:0000313" key="2">
    <source>
        <dbReference type="Proteomes" id="UP000031668"/>
    </source>
</evidence>
<evidence type="ECO:0000313" key="1">
    <source>
        <dbReference type="EMBL" id="KII68553.1"/>
    </source>
</evidence>
<accession>A0A0C2JH02</accession>
<comment type="caution">
    <text evidence="1">The sequence shown here is derived from an EMBL/GenBank/DDBJ whole genome shotgun (WGS) entry which is preliminary data.</text>
</comment>
<evidence type="ECO:0008006" key="3">
    <source>
        <dbReference type="Google" id="ProtNLM"/>
    </source>
</evidence>